<evidence type="ECO:0000256" key="1">
    <source>
        <dbReference type="SAM" id="MobiDB-lite"/>
    </source>
</evidence>
<feature type="region of interest" description="Disordered" evidence="1">
    <location>
        <begin position="57"/>
        <end position="85"/>
    </location>
</feature>
<reference evidence="2" key="1">
    <citation type="journal article" date="2020" name="bioRxiv">
        <title>Hybrid origin of Populus tomentosa Carr. identified through genome sequencing and phylogenomic analysis.</title>
        <authorList>
            <person name="An X."/>
            <person name="Gao K."/>
            <person name="Chen Z."/>
            <person name="Li J."/>
            <person name="Yang X."/>
            <person name="Yang X."/>
            <person name="Zhou J."/>
            <person name="Guo T."/>
            <person name="Zhao T."/>
            <person name="Huang S."/>
            <person name="Miao D."/>
            <person name="Khan W.U."/>
            <person name="Rao P."/>
            <person name="Ye M."/>
            <person name="Lei B."/>
            <person name="Liao W."/>
            <person name="Wang J."/>
            <person name="Ji L."/>
            <person name="Li Y."/>
            <person name="Guo B."/>
            <person name="Mustafa N.S."/>
            <person name="Li S."/>
            <person name="Yun Q."/>
            <person name="Keller S.R."/>
            <person name="Mao J."/>
            <person name="Zhang R."/>
            <person name="Strauss S.H."/>
        </authorList>
    </citation>
    <scope>NUCLEOTIDE SEQUENCE</scope>
    <source>
        <strain evidence="2">GM15</strain>
        <tissue evidence="2">Leaf</tissue>
    </source>
</reference>
<dbReference type="Proteomes" id="UP000886885">
    <property type="component" value="Chromosome 10D"/>
</dbReference>
<keyword evidence="3" id="KW-1185">Reference proteome</keyword>
<organism evidence="2 3">
    <name type="scientific">Populus tomentosa</name>
    <name type="common">Chinese white poplar</name>
    <dbReference type="NCBI Taxonomy" id="118781"/>
    <lineage>
        <taxon>Eukaryota</taxon>
        <taxon>Viridiplantae</taxon>
        <taxon>Streptophyta</taxon>
        <taxon>Embryophyta</taxon>
        <taxon>Tracheophyta</taxon>
        <taxon>Spermatophyta</taxon>
        <taxon>Magnoliopsida</taxon>
        <taxon>eudicotyledons</taxon>
        <taxon>Gunneridae</taxon>
        <taxon>Pentapetalae</taxon>
        <taxon>rosids</taxon>
        <taxon>fabids</taxon>
        <taxon>Malpighiales</taxon>
        <taxon>Salicaceae</taxon>
        <taxon>Saliceae</taxon>
        <taxon>Populus</taxon>
    </lineage>
</organism>
<gene>
    <name evidence="2" type="ORF">POTOM_038125</name>
</gene>
<dbReference type="EMBL" id="JAAWWB010000020">
    <property type="protein sequence ID" value="KAG6757800.1"/>
    <property type="molecule type" value="Genomic_DNA"/>
</dbReference>
<protein>
    <submittedName>
        <fullName evidence="2">Uncharacterized protein</fullName>
    </submittedName>
</protein>
<sequence>MKAKNGSKVGVKAPAGPVLGLEDAVQLAKLLKVRFIAPMTKMETSIAKRFLPQSFKAHTERPMDRQKVLIRKGQWTTKRRERECP</sequence>
<name>A0A8X7YWW2_POPTO</name>
<comment type="caution">
    <text evidence="2">The sequence shown here is derived from an EMBL/GenBank/DDBJ whole genome shotgun (WGS) entry which is preliminary data.</text>
</comment>
<proteinExistence type="predicted"/>
<evidence type="ECO:0000313" key="3">
    <source>
        <dbReference type="Proteomes" id="UP000886885"/>
    </source>
</evidence>
<accession>A0A8X7YWW2</accession>
<evidence type="ECO:0000313" key="2">
    <source>
        <dbReference type="EMBL" id="KAG6757800.1"/>
    </source>
</evidence>
<dbReference type="AlphaFoldDB" id="A0A8X7YWW2"/>
<feature type="compositionally biased region" description="Basic and acidic residues" evidence="1">
    <location>
        <begin position="57"/>
        <end position="67"/>
    </location>
</feature>